<keyword evidence="1" id="KW-1133">Transmembrane helix</keyword>
<evidence type="ECO:0000313" key="3">
    <source>
        <dbReference type="Proteomes" id="UP000521943"/>
    </source>
</evidence>
<keyword evidence="1" id="KW-0812">Transmembrane</keyword>
<protein>
    <submittedName>
        <fullName evidence="2">Uncharacterized protein</fullName>
    </submittedName>
</protein>
<evidence type="ECO:0000313" key="2">
    <source>
        <dbReference type="EMBL" id="KAF6765733.1"/>
    </source>
</evidence>
<keyword evidence="3" id="KW-1185">Reference proteome</keyword>
<evidence type="ECO:0000256" key="1">
    <source>
        <dbReference type="SAM" id="Phobius"/>
    </source>
</evidence>
<accession>A0A8H6IHV0</accession>
<reference evidence="2 3" key="1">
    <citation type="submission" date="2020-07" db="EMBL/GenBank/DDBJ databases">
        <title>Comparative genomics of pyrophilous fungi reveals a link between fire events and developmental genes.</title>
        <authorList>
            <consortium name="DOE Joint Genome Institute"/>
            <person name="Steindorff A.S."/>
            <person name="Carver A."/>
            <person name="Calhoun S."/>
            <person name="Stillman K."/>
            <person name="Liu H."/>
            <person name="Lipzen A."/>
            <person name="Pangilinan J."/>
            <person name="Labutti K."/>
            <person name="Bruns T.D."/>
            <person name="Grigoriev I.V."/>
        </authorList>
    </citation>
    <scope>NUCLEOTIDE SEQUENCE [LARGE SCALE GENOMIC DNA]</scope>
    <source>
        <strain evidence="2 3">CBS 144469</strain>
    </source>
</reference>
<sequence length="146" mass="16275">MGSSQNTLVSYPPTLKAVPGDSSLTFKDDDRWDEVTLCESTRPAPAHTVSSRRAERAGMSYLHTSDGSSAARYRLREEEIRRSSGGRVERDEESLLDRDARQCGCGSLRRQCICGCFIILVIILILILILFVLPRTGELEGRSNEK</sequence>
<proteinExistence type="predicted"/>
<organism evidence="2 3">
    <name type="scientific">Ephemerocybe angulata</name>
    <dbReference type="NCBI Taxonomy" id="980116"/>
    <lineage>
        <taxon>Eukaryota</taxon>
        <taxon>Fungi</taxon>
        <taxon>Dikarya</taxon>
        <taxon>Basidiomycota</taxon>
        <taxon>Agaricomycotina</taxon>
        <taxon>Agaricomycetes</taxon>
        <taxon>Agaricomycetidae</taxon>
        <taxon>Agaricales</taxon>
        <taxon>Agaricineae</taxon>
        <taxon>Psathyrellaceae</taxon>
        <taxon>Ephemerocybe</taxon>
    </lineage>
</organism>
<dbReference type="EMBL" id="JACGCI010000002">
    <property type="protein sequence ID" value="KAF6765733.1"/>
    <property type="molecule type" value="Genomic_DNA"/>
</dbReference>
<gene>
    <name evidence="2" type="ORF">DFP72DRAFT_839545</name>
</gene>
<dbReference type="Proteomes" id="UP000521943">
    <property type="component" value="Unassembled WGS sequence"/>
</dbReference>
<dbReference type="AlphaFoldDB" id="A0A8H6IHV0"/>
<keyword evidence="1" id="KW-0472">Membrane</keyword>
<feature type="transmembrane region" description="Helical" evidence="1">
    <location>
        <begin position="112"/>
        <end position="133"/>
    </location>
</feature>
<name>A0A8H6IHV0_9AGAR</name>
<comment type="caution">
    <text evidence="2">The sequence shown here is derived from an EMBL/GenBank/DDBJ whole genome shotgun (WGS) entry which is preliminary data.</text>
</comment>